<dbReference type="OrthoDB" id="10475940at2759"/>
<name>A0A2P5CRR8_PARAD</name>
<proteinExistence type="predicted"/>
<dbReference type="Proteomes" id="UP000237105">
    <property type="component" value="Unassembled WGS sequence"/>
</dbReference>
<dbReference type="EMBL" id="JXTB01000101">
    <property type="protein sequence ID" value="PON63733.1"/>
    <property type="molecule type" value="Genomic_DNA"/>
</dbReference>
<dbReference type="AlphaFoldDB" id="A0A2P5CRR8"/>
<organism evidence="1 2">
    <name type="scientific">Parasponia andersonii</name>
    <name type="common">Sponia andersonii</name>
    <dbReference type="NCBI Taxonomy" id="3476"/>
    <lineage>
        <taxon>Eukaryota</taxon>
        <taxon>Viridiplantae</taxon>
        <taxon>Streptophyta</taxon>
        <taxon>Embryophyta</taxon>
        <taxon>Tracheophyta</taxon>
        <taxon>Spermatophyta</taxon>
        <taxon>Magnoliopsida</taxon>
        <taxon>eudicotyledons</taxon>
        <taxon>Gunneridae</taxon>
        <taxon>Pentapetalae</taxon>
        <taxon>rosids</taxon>
        <taxon>fabids</taxon>
        <taxon>Rosales</taxon>
        <taxon>Cannabaceae</taxon>
        <taxon>Parasponia</taxon>
    </lineage>
</organism>
<reference evidence="2" key="1">
    <citation type="submission" date="2016-06" db="EMBL/GenBank/DDBJ databases">
        <title>Parallel loss of symbiosis genes in relatives of nitrogen-fixing non-legume Parasponia.</title>
        <authorList>
            <person name="Van Velzen R."/>
            <person name="Holmer R."/>
            <person name="Bu F."/>
            <person name="Rutten L."/>
            <person name="Van Zeijl A."/>
            <person name="Liu W."/>
            <person name="Santuari L."/>
            <person name="Cao Q."/>
            <person name="Sharma T."/>
            <person name="Shen D."/>
            <person name="Roswanjaya Y."/>
            <person name="Wardhani T."/>
            <person name="Kalhor M.S."/>
            <person name="Jansen J."/>
            <person name="Van den Hoogen J."/>
            <person name="Gungor B."/>
            <person name="Hartog M."/>
            <person name="Hontelez J."/>
            <person name="Verver J."/>
            <person name="Yang W.-C."/>
            <person name="Schijlen E."/>
            <person name="Repin R."/>
            <person name="Schilthuizen M."/>
            <person name="Schranz E."/>
            <person name="Heidstra R."/>
            <person name="Miyata K."/>
            <person name="Fedorova E."/>
            <person name="Kohlen W."/>
            <person name="Bisseling T."/>
            <person name="Smit S."/>
            <person name="Geurts R."/>
        </authorList>
    </citation>
    <scope>NUCLEOTIDE SEQUENCE [LARGE SCALE GENOMIC DNA]</scope>
    <source>
        <strain evidence="2">cv. WU1-14</strain>
    </source>
</reference>
<keyword evidence="2" id="KW-1185">Reference proteome</keyword>
<evidence type="ECO:0000313" key="1">
    <source>
        <dbReference type="EMBL" id="PON63733.1"/>
    </source>
</evidence>
<evidence type="ECO:0000313" key="2">
    <source>
        <dbReference type="Proteomes" id="UP000237105"/>
    </source>
</evidence>
<protein>
    <submittedName>
        <fullName evidence="1">Uncharacterized protein</fullName>
    </submittedName>
</protein>
<gene>
    <name evidence="1" type="ORF">PanWU01x14_128890</name>
</gene>
<accession>A0A2P5CRR8</accession>
<feature type="non-terminal residue" evidence="1">
    <location>
        <position position="88"/>
    </location>
</feature>
<sequence>MYLFAAKKSCHAFPLRHGCESARTSLHTDPIRVYEGLTLELYGEPDKMSPIPLRRAPSPMLLIFIPSNGIYPNQVLMTRWKYGLSMNH</sequence>
<comment type="caution">
    <text evidence="1">The sequence shown here is derived from an EMBL/GenBank/DDBJ whole genome shotgun (WGS) entry which is preliminary data.</text>
</comment>